<dbReference type="EMBL" id="JAWDJW010011896">
    <property type="protein sequence ID" value="KAK3044469.1"/>
    <property type="molecule type" value="Genomic_DNA"/>
</dbReference>
<gene>
    <name evidence="1" type="ORF">LTS18_001210</name>
</gene>
<keyword evidence="2" id="KW-1185">Reference proteome</keyword>
<accession>A0ACC3CTV0</accession>
<proteinExistence type="predicted"/>
<name>A0ACC3CTV0_9PEZI</name>
<evidence type="ECO:0000313" key="2">
    <source>
        <dbReference type="Proteomes" id="UP001186974"/>
    </source>
</evidence>
<protein>
    <submittedName>
        <fullName evidence="1">Uncharacterized protein</fullName>
    </submittedName>
</protein>
<comment type="caution">
    <text evidence="1">The sequence shown here is derived from an EMBL/GenBank/DDBJ whole genome shotgun (WGS) entry which is preliminary data.</text>
</comment>
<organism evidence="1 2">
    <name type="scientific">Coniosporium uncinatum</name>
    <dbReference type="NCBI Taxonomy" id="93489"/>
    <lineage>
        <taxon>Eukaryota</taxon>
        <taxon>Fungi</taxon>
        <taxon>Dikarya</taxon>
        <taxon>Ascomycota</taxon>
        <taxon>Pezizomycotina</taxon>
        <taxon>Dothideomycetes</taxon>
        <taxon>Dothideomycetes incertae sedis</taxon>
        <taxon>Coniosporium</taxon>
    </lineage>
</organism>
<sequence>AADVEVQYMFVGVEHEETVNLEFEGRKLEIVNVEAGRLGAKRTEWRLKPGHVNGDLDEQGQLKGEFINAAERLAKLVDDAAWNRLPRPPEQGKEKLHINVVVIGHVDSGKSTTTG</sequence>
<reference evidence="1" key="1">
    <citation type="submission" date="2024-09" db="EMBL/GenBank/DDBJ databases">
        <title>Black Yeasts Isolated from many extreme environments.</title>
        <authorList>
            <person name="Coleine C."/>
            <person name="Stajich J.E."/>
            <person name="Selbmann L."/>
        </authorList>
    </citation>
    <scope>NUCLEOTIDE SEQUENCE</scope>
    <source>
        <strain evidence="1">CCFEE 5737</strain>
    </source>
</reference>
<evidence type="ECO:0000313" key="1">
    <source>
        <dbReference type="EMBL" id="KAK3044469.1"/>
    </source>
</evidence>
<feature type="non-terminal residue" evidence="1">
    <location>
        <position position="115"/>
    </location>
</feature>
<dbReference type="Proteomes" id="UP001186974">
    <property type="component" value="Unassembled WGS sequence"/>
</dbReference>
<feature type="non-terminal residue" evidence="1">
    <location>
        <position position="1"/>
    </location>
</feature>